<feature type="compositionally biased region" description="Pro residues" evidence="1">
    <location>
        <begin position="297"/>
        <end position="309"/>
    </location>
</feature>
<dbReference type="GeneTree" id="ENSGT00530000064134"/>
<reference evidence="2" key="4">
    <citation type="submission" date="2025-08" db="UniProtKB">
        <authorList>
            <consortium name="Ensembl"/>
        </authorList>
    </citation>
    <scope>IDENTIFICATION</scope>
</reference>
<keyword evidence="3" id="KW-1185">Reference proteome</keyword>
<dbReference type="OMA" id="ELEHSWF"/>
<dbReference type="PANTHER" id="PTHR23295">
    <property type="entry name" value="NUCLEAR RECEPTOR COACTIVATOR 5-RELATED"/>
    <property type="match status" value="1"/>
</dbReference>
<sequence>LAGRCLSYRGRRSRATEGGLYALGCPSGPKPVRAFRRQPYPPAEDRQDVRRQPYPPAEDRQDAHHEPESSLYQKLYQQFCGDEAKCPADCVVLSVNNRNLEYPKSLGHCLQERGLSVEMLFLQAESGLTRALQDVRSDGSPLCILVEQTNVTLSSCTVIIFSESLKIHRNMPKEQAMEFVTMEFGRLGGGRRPRDPAEAGVRATELMDDYLERAKLERHAVPFTTRHLLFLMAEGLHLYPEELATVAEYVRGRQDHLQGGYMRRGEHTNSYPKTKPPPLLSVSVLQGSPHRSAAVPRPTPRGPSPPHGPPALHGPSASHPPPFGPPASRGPPPAHGLTGLRGPPALHGPRQGSPGGRGPTEHGPLAFHQPCGPPQLRGPPSQNGPSGLRGVPPPHGTRTPPPSLLSLHMGNAAGETLLSVLSTQGGLFSQLELEHTWFDFILAILGNAWTESDVWSLPPPQDLFHALHDVCSPDL</sequence>
<dbReference type="Gene3D" id="3.40.50.800">
    <property type="entry name" value="Anticodon-binding domain"/>
    <property type="match status" value="1"/>
</dbReference>
<accession>A0A4W4HC42</accession>
<feature type="compositionally biased region" description="Pro residues" evidence="1">
    <location>
        <begin position="318"/>
        <end position="334"/>
    </location>
</feature>
<dbReference type="PANTHER" id="PTHR23295:SF5">
    <property type="entry name" value="SI:CH211-216L23.2"/>
    <property type="match status" value="1"/>
</dbReference>
<evidence type="ECO:0000313" key="2">
    <source>
        <dbReference type="Ensembl" id="ENSEEEP00000047550.2"/>
    </source>
</evidence>
<dbReference type="Ensembl" id="ENSEEET00000048075.2">
    <property type="protein sequence ID" value="ENSEEEP00000047550.2"/>
    <property type="gene ID" value="ENSEEEG00000022384.2"/>
</dbReference>
<reference evidence="2" key="5">
    <citation type="submission" date="2025-09" db="UniProtKB">
        <authorList>
            <consortium name="Ensembl"/>
        </authorList>
    </citation>
    <scope>IDENTIFICATION</scope>
</reference>
<feature type="region of interest" description="Disordered" evidence="1">
    <location>
        <begin position="260"/>
        <end position="403"/>
    </location>
</feature>
<reference evidence="3" key="2">
    <citation type="journal article" date="2017" name="Sci. Adv.">
        <title>A tail of two voltages: Proteomic comparison of the three electric organs of the electric eel.</title>
        <authorList>
            <person name="Traeger L.L."/>
            <person name="Sabat G."/>
            <person name="Barrett-Wilt G.A."/>
            <person name="Wells G.B."/>
            <person name="Sussman M.R."/>
        </authorList>
    </citation>
    <scope>NUCLEOTIDE SEQUENCE [LARGE SCALE GENOMIC DNA]</scope>
</reference>
<reference evidence="3" key="1">
    <citation type="journal article" date="2014" name="Science">
        <title>Nonhuman genetics. Genomic basis for the convergent evolution of electric organs.</title>
        <authorList>
            <person name="Gallant J.R."/>
            <person name="Traeger L.L."/>
            <person name="Volkening J.D."/>
            <person name="Moffett H."/>
            <person name="Chen P.H."/>
            <person name="Novina C.D."/>
            <person name="Phillips G.N.Jr."/>
            <person name="Anand R."/>
            <person name="Wells G.B."/>
            <person name="Pinch M."/>
            <person name="Guth R."/>
            <person name="Unguez G.A."/>
            <person name="Albert J.S."/>
            <person name="Zakon H.H."/>
            <person name="Samanta M.P."/>
            <person name="Sussman M.R."/>
        </authorList>
    </citation>
    <scope>NUCLEOTIDE SEQUENCE [LARGE SCALE GENOMIC DNA]</scope>
</reference>
<evidence type="ECO:0000256" key="1">
    <source>
        <dbReference type="SAM" id="MobiDB-lite"/>
    </source>
</evidence>
<reference evidence="2" key="3">
    <citation type="submission" date="2020-05" db="EMBL/GenBank/DDBJ databases">
        <title>Electrophorus electricus (electric eel) genome, fEleEle1, primary haplotype.</title>
        <authorList>
            <person name="Myers G."/>
            <person name="Meyer A."/>
            <person name="Fedrigo O."/>
            <person name="Formenti G."/>
            <person name="Rhie A."/>
            <person name="Tracey A."/>
            <person name="Sims Y."/>
            <person name="Jarvis E.D."/>
        </authorList>
    </citation>
    <scope>NUCLEOTIDE SEQUENCE [LARGE SCALE GENOMIC DNA]</scope>
</reference>
<name>A0A4W4HC42_ELEEL</name>
<dbReference type="InterPro" id="IPR052600">
    <property type="entry name" value="Nuc_rcpt_coact/corep"/>
</dbReference>
<feature type="compositionally biased region" description="Pro residues" evidence="1">
    <location>
        <begin position="391"/>
        <end position="403"/>
    </location>
</feature>
<dbReference type="STRING" id="8005.ENSEEEP00000047550"/>
<organism evidence="2 3">
    <name type="scientific">Electrophorus electricus</name>
    <name type="common">Electric eel</name>
    <name type="synonym">Gymnotus electricus</name>
    <dbReference type="NCBI Taxonomy" id="8005"/>
    <lineage>
        <taxon>Eukaryota</taxon>
        <taxon>Metazoa</taxon>
        <taxon>Chordata</taxon>
        <taxon>Craniata</taxon>
        <taxon>Vertebrata</taxon>
        <taxon>Euteleostomi</taxon>
        <taxon>Actinopterygii</taxon>
        <taxon>Neopterygii</taxon>
        <taxon>Teleostei</taxon>
        <taxon>Ostariophysi</taxon>
        <taxon>Gymnotiformes</taxon>
        <taxon>Gymnotoidei</taxon>
        <taxon>Gymnotidae</taxon>
        <taxon>Electrophorus</taxon>
    </lineage>
</organism>
<dbReference type="InterPro" id="IPR036621">
    <property type="entry name" value="Anticodon-bd_dom_sf"/>
</dbReference>
<dbReference type="Proteomes" id="UP000314983">
    <property type="component" value="Chromosome 4"/>
</dbReference>
<evidence type="ECO:0000313" key="3">
    <source>
        <dbReference type="Proteomes" id="UP000314983"/>
    </source>
</evidence>
<feature type="compositionally biased region" description="Basic and acidic residues" evidence="1">
    <location>
        <begin position="43"/>
        <end position="68"/>
    </location>
</feature>
<proteinExistence type="predicted"/>
<dbReference type="SUPFAM" id="SSF52954">
    <property type="entry name" value="Class II aaRS ABD-related"/>
    <property type="match status" value="1"/>
</dbReference>
<protein>
    <submittedName>
        <fullName evidence="2">Uncharacterized protein</fullName>
    </submittedName>
</protein>
<dbReference type="AlphaFoldDB" id="A0A4W4HC42"/>
<feature type="region of interest" description="Disordered" evidence="1">
    <location>
        <begin position="26"/>
        <end position="68"/>
    </location>
</feature>